<feature type="chain" id="PRO_5002363999" description="Secreted protein" evidence="1">
    <location>
        <begin position="22"/>
        <end position="101"/>
    </location>
</feature>
<proteinExistence type="predicted"/>
<reference evidence="2" key="2">
    <citation type="submission" date="2018-05" db="EMBL/GenBank/DDBJ databases">
        <title>OpunRS2 (Oryza punctata Reference Sequence Version 2).</title>
        <authorList>
            <person name="Zhang J."/>
            <person name="Kudrna D."/>
            <person name="Lee S."/>
            <person name="Talag J."/>
            <person name="Welchert J."/>
            <person name="Wing R.A."/>
        </authorList>
    </citation>
    <scope>NUCLEOTIDE SEQUENCE [LARGE SCALE GENOMIC DNA]</scope>
</reference>
<dbReference type="EnsemblPlants" id="OPUNC01G01720.1">
    <property type="protein sequence ID" value="OPUNC01G01720.1"/>
    <property type="gene ID" value="OPUNC01G01720"/>
</dbReference>
<feature type="signal peptide" evidence="1">
    <location>
        <begin position="1"/>
        <end position="21"/>
    </location>
</feature>
<reference evidence="2" key="1">
    <citation type="submission" date="2015-04" db="UniProtKB">
        <authorList>
            <consortium name="EnsemblPlants"/>
        </authorList>
    </citation>
    <scope>IDENTIFICATION</scope>
</reference>
<dbReference type="Proteomes" id="UP000026962">
    <property type="component" value="Chromosome 1"/>
</dbReference>
<organism evidence="2">
    <name type="scientific">Oryza punctata</name>
    <name type="common">Red rice</name>
    <dbReference type="NCBI Taxonomy" id="4537"/>
    <lineage>
        <taxon>Eukaryota</taxon>
        <taxon>Viridiplantae</taxon>
        <taxon>Streptophyta</taxon>
        <taxon>Embryophyta</taxon>
        <taxon>Tracheophyta</taxon>
        <taxon>Spermatophyta</taxon>
        <taxon>Magnoliopsida</taxon>
        <taxon>Liliopsida</taxon>
        <taxon>Poales</taxon>
        <taxon>Poaceae</taxon>
        <taxon>BOP clade</taxon>
        <taxon>Oryzoideae</taxon>
        <taxon>Oryzeae</taxon>
        <taxon>Oryzinae</taxon>
        <taxon>Oryza</taxon>
    </lineage>
</organism>
<name>A0A0E0JDN6_ORYPU</name>
<evidence type="ECO:0008006" key="4">
    <source>
        <dbReference type="Google" id="ProtNLM"/>
    </source>
</evidence>
<keyword evidence="1" id="KW-0732">Signal</keyword>
<sequence>MWKPSSRQVRVSMAVVVPCLAVRSRCGWNGDAFQVNVNIIHGSGAKEKNAVHVHLLDSRMWYLPDSRPQHLMKDRVGHKVDSGIQLLGNNGGSHEGRSYEY</sequence>
<accession>A0A0E0JDN6</accession>
<evidence type="ECO:0000256" key="1">
    <source>
        <dbReference type="SAM" id="SignalP"/>
    </source>
</evidence>
<dbReference type="AlphaFoldDB" id="A0A0E0JDN6"/>
<protein>
    <recommendedName>
        <fullName evidence="4">Secreted protein</fullName>
    </recommendedName>
</protein>
<keyword evidence="3" id="KW-1185">Reference proteome</keyword>
<dbReference type="HOGENOM" id="CLU_2296262_0_0_1"/>
<evidence type="ECO:0000313" key="2">
    <source>
        <dbReference type="EnsemblPlants" id="OPUNC01G01720.1"/>
    </source>
</evidence>
<dbReference type="Gramene" id="OPUNC01G01720.1">
    <property type="protein sequence ID" value="OPUNC01G01720.1"/>
    <property type="gene ID" value="OPUNC01G01720"/>
</dbReference>
<evidence type="ECO:0000313" key="3">
    <source>
        <dbReference type="Proteomes" id="UP000026962"/>
    </source>
</evidence>